<evidence type="ECO:0000313" key="4">
    <source>
        <dbReference type="Proteomes" id="UP000051521"/>
    </source>
</evidence>
<dbReference type="Proteomes" id="UP000051521">
    <property type="component" value="Unassembled WGS sequence"/>
</dbReference>
<dbReference type="SUPFAM" id="SSF53474">
    <property type="entry name" value="alpha/beta-Hydrolases"/>
    <property type="match status" value="1"/>
</dbReference>
<proteinExistence type="predicted"/>
<reference evidence="1 3" key="1">
    <citation type="submission" date="2012-06" db="EMBL/GenBank/DDBJ databases">
        <title>Draft genome sequence of Lactobacillus gigeriorum CRBIP 24.85T, isolated from chicken crop.</title>
        <authorList>
            <person name="Cousin S."/>
            <person name="Ma L."/>
            <person name="Creno S."/>
            <person name="Clermont D."/>
            <person name="Loux V."/>
            <person name="Bizet C."/>
            <person name="Bouchier C."/>
        </authorList>
    </citation>
    <scope>NUCLEOTIDE SEQUENCE [LARGE SCALE GENOMIC DNA]</scope>
    <source>
        <strain evidence="3">CRBIP 24.85T</strain>
        <strain evidence="1">Type strain: CRBIP 24.85</strain>
    </source>
</reference>
<protein>
    <recommendedName>
        <fullName evidence="5">DUF2974 domain-containing protein</fullName>
    </recommendedName>
</protein>
<dbReference type="RefSeq" id="WP_008473702.1">
    <property type="nucleotide sequence ID" value="NZ_AYZO01000018.1"/>
</dbReference>
<name>I7LDN3_9LACO</name>
<dbReference type="AlphaFoldDB" id="I7LDN3"/>
<dbReference type="STRING" id="1423751.FC38_GL000541"/>
<evidence type="ECO:0000313" key="1">
    <source>
        <dbReference type="EMBL" id="CCI87466.1"/>
    </source>
</evidence>
<gene>
    <name evidence="1" type="ORF">BN52_04960</name>
    <name evidence="2" type="ORF">FC38_GL000541</name>
</gene>
<evidence type="ECO:0008006" key="5">
    <source>
        <dbReference type="Google" id="ProtNLM"/>
    </source>
</evidence>
<comment type="caution">
    <text evidence="1">The sequence shown here is derived from an EMBL/GenBank/DDBJ whole genome shotgun (WGS) entry which is preliminary data.</text>
</comment>
<sequence length="311" mass="35976">MINEYLTDLERIKLTKLSYEELSVGQEIVIGEKYLGKCVKKIYQKDGLRAFIILNDSEVMMLFKGSYGIIKGTPTTWRDEWLNTNLPVLLALVSKKPQIPSQLKSAAQVLNQTMKEYPDQQFFLYGHSLGAINLQYALANCHFTRQLGAAYLYEGTNIWSLLNKQERHRVGRIRQRIFNYVDIYDPVTLGITATHQMVGKLCYIDSPQLTPIKQHLWGGYQFDEQGQVKLKAVDEQFLRVSKEERNLVEQANSWLKLFEKRTPNTEWKTFLSTSLARFTSTNKNSSWAELLNALPKDSFLIKDKIKSNLEH</sequence>
<dbReference type="EMBL" id="CAKC01000068">
    <property type="protein sequence ID" value="CCI87466.1"/>
    <property type="molecule type" value="Genomic_DNA"/>
</dbReference>
<dbReference type="InterPro" id="IPR029058">
    <property type="entry name" value="AB_hydrolase_fold"/>
</dbReference>
<dbReference type="PATRIC" id="fig|1423751.3.peg.563"/>
<evidence type="ECO:0000313" key="3">
    <source>
        <dbReference type="Proteomes" id="UP000009326"/>
    </source>
</evidence>
<evidence type="ECO:0000313" key="2">
    <source>
        <dbReference type="EMBL" id="KRN11767.1"/>
    </source>
</evidence>
<dbReference type="EMBL" id="AYZO01000018">
    <property type="protein sequence ID" value="KRN11767.1"/>
    <property type="molecule type" value="Genomic_DNA"/>
</dbReference>
<dbReference type="OrthoDB" id="2365336at2"/>
<organism evidence="1 3">
    <name type="scientific">Lactobacillus gigeriorum DSM 23908 = CRBIP 24.85</name>
    <dbReference type="NCBI Taxonomy" id="1423751"/>
    <lineage>
        <taxon>Bacteria</taxon>
        <taxon>Bacillati</taxon>
        <taxon>Bacillota</taxon>
        <taxon>Bacilli</taxon>
        <taxon>Lactobacillales</taxon>
        <taxon>Lactobacillaceae</taxon>
        <taxon>Lactobacillus</taxon>
    </lineage>
</organism>
<dbReference type="Proteomes" id="UP000009326">
    <property type="component" value="Unassembled WGS sequence"/>
</dbReference>
<reference evidence="2 4" key="2">
    <citation type="journal article" date="2015" name="Genome Announc.">
        <title>Expanding the biotechnology potential of lactobacilli through comparative genomics of 213 strains and associated genera.</title>
        <authorList>
            <person name="Sun Z."/>
            <person name="Harris H.M."/>
            <person name="McCann A."/>
            <person name="Guo C."/>
            <person name="Argimon S."/>
            <person name="Zhang W."/>
            <person name="Yang X."/>
            <person name="Jeffery I.B."/>
            <person name="Cooney J.C."/>
            <person name="Kagawa T.F."/>
            <person name="Liu W."/>
            <person name="Song Y."/>
            <person name="Salvetti E."/>
            <person name="Wrobel A."/>
            <person name="Rasinkangas P."/>
            <person name="Parkhill J."/>
            <person name="Rea M.C."/>
            <person name="O'Sullivan O."/>
            <person name="Ritari J."/>
            <person name="Douillard F.P."/>
            <person name="Paul Ross R."/>
            <person name="Yang R."/>
            <person name="Briner A.E."/>
            <person name="Felis G.E."/>
            <person name="de Vos W.M."/>
            <person name="Barrangou R."/>
            <person name="Klaenhammer T.R."/>
            <person name="Caufield P.W."/>
            <person name="Cui Y."/>
            <person name="Zhang H."/>
            <person name="O'Toole P.W."/>
        </authorList>
    </citation>
    <scope>NUCLEOTIDE SEQUENCE [LARGE SCALE GENOMIC DNA]</scope>
    <source>
        <strain evidence="2 4">DSM 23908</strain>
    </source>
</reference>
<keyword evidence="4" id="KW-1185">Reference proteome</keyword>
<accession>I7LDN3</accession>